<dbReference type="InterPro" id="IPR001463">
    <property type="entry name" value="Na/Ala_symport"/>
</dbReference>
<dbReference type="EMBL" id="UGRI01000002">
    <property type="protein sequence ID" value="SUB32192.1"/>
    <property type="molecule type" value="Genomic_DNA"/>
</dbReference>
<name>A0A379B1A1_NEIGO</name>
<organism evidence="9">
    <name type="scientific">Neisseria gonorrhoeae</name>
    <dbReference type="NCBI Taxonomy" id="485"/>
    <lineage>
        <taxon>Bacteria</taxon>
        <taxon>Pseudomonadati</taxon>
        <taxon>Pseudomonadota</taxon>
        <taxon>Betaproteobacteria</taxon>
        <taxon>Neisseriales</taxon>
        <taxon>Neisseriaceae</taxon>
        <taxon>Neisseria</taxon>
    </lineage>
</organism>
<dbReference type="Pfam" id="PF01235">
    <property type="entry name" value="Na_Ala_symp"/>
    <property type="match status" value="1"/>
</dbReference>
<evidence type="ECO:0000256" key="5">
    <source>
        <dbReference type="ARBA" id="ARBA00022692"/>
    </source>
</evidence>
<evidence type="ECO:0000256" key="1">
    <source>
        <dbReference type="ARBA" id="ARBA00004651"/>
    </source>
</evidence>
<feature type="transmembrane region" description="Helical" evidence="8">
    <location>
        <begin position="243"/>
        <end position="266"/>
    </location>
</feature>
<feature type="transmembrane region" description="Helical" evidence="8">
    <location>
        <begin position="188"/>
        <end position="207"/>
    </location>
</feature>
<feature type="transmembrane region" description="Helical" evidence="8">
    <location>
        <begin position="20"/>
        <end position="47"/>
    </location>
</feature>
<evidence type="ECO:0000256" key="3">
    <source>
        <dbReference type="ARBA" id="ARBA00022448"/>
    </source>
</evidence>
<dbReference type="Gene3D" id="1.20.1740.10">
    <property type="entry name" value="Amino acid/polyamine transporter I"/>
    <property type="match status" value="1"/>
</dbReference>
<dbReference type="PRINTS" id="PR00175">
    <property type="entry name" value="NAALASMPORT"/>
</dbReference>
<sequence>MNENFTEWLHGWVGAINDPMWSYLVYMLLGTGLFFTVTTGFVQFRLFGRSIKEMLGGRKQGDDPHGITPFQAFVTGLASRVGVGNIAGVAIAIKVGGPGAVFWMWVTALIGMSSAFVESSLAQLFKVRDCDNHHFRGGPAYYITHGLGQKWLGVLFALSLIFCFGFVFEAVQTNTIADTVKAAWGWEPHYVGVALVILTAPIIFGGIRRISKAAEIVVPLMAVLYLFIALFIILTNIPMIPDVFGQIFSGAFKFDAAAGGLLGGLISQTMMMGIKRGLYSNEAGMGSAPNAAAAAEVKHPVSQGMIQMLGVFVDTIIVCSCTAFIILITNSLMAI</sequence>
<keyword evidence="8" id="KW-0997">Cell inner membrane</keyword>
<keyword evidence="8" id="KW-0769">Symport</keyword>
<keyword evidence="4" id="KW-1003">Cell membrane</keyword>
<comment type="similarity">
    <text evidence="2 8">Belongs to the alanine or glycine:cation symporter (AGCS) (TC 2.A.25) family.</text>
</comment>
<dbReference type="PROSITE" id="PS00873">
    <property type="entry name" value="NA_ALANINE_SYMP"/>
    <property type="match status" value="1"/>
</dbReference>
<keyword evidence="5 8" id="KW-0812">Transmembrane</keyword>
<reference evidence="9" key="1">
    <citation type="submission" date="2018-06" db="EMBL/GenBank/DDBJ databases">
        <authorList>
            <consortium name="Pathogen Informatics"/>
            <person name="Doyle S."/>
        </authorList>
    </citation>
    <scope>NUCLEOTIDE SEQUENCE [LARGE SCALE GENOMIC DNA]</scope>
    <source>
        <strain evidence="9">NCTC11421</strain>
    </source>
</reference>
<feature type="transmembrane region" description="Helical" evidence="8">
    <location>
        <begin position="216"/>
        <end position="237"/>
    </location>
</feature>
<dbReference type="NCBIfam" id="TIGR00835">
    <property type="entry name" value="agcS"/>
    <property type="match status" value="1"/>
</dbReference>
<dbReference type="GO" id="GO:0005283">
    <property type="term" value="F:amino acid:sodium symporter activity"/>
    <property type="evidence" value="ECO:0007669"/>
    <property type="project" value="InterPro"/>
</dbReference>
<accession>A0A379B1A1</accession>
<keyword evidence="3 8" id="KW-0813">Transport</keyword>
<evidence type="ECO:0000256" key="7">
    <source>
        <dbReference type="ARBA" id="ARBA00023136"/>
    </source>
</evidence>
<evidence type="ECO:0000256" key="8">
    <source>
        <dbReference type="RuleBase" id="RU363064"/>
    </source>
</evidence>
<evidence type="ECO:0000256" key="2">
    <source>
        <dbReference type="ARBA" id="ARBA00009261"/>
    </source>
</evidence>
<proteinExistence type="inferred from homology"/>
<feature type="transmembrane region" description="Helical" evidence="8">
    <location>
        <begin position="151"/>
        <end position="168"/>
    </location>
</feature>
<evidence type="ECO:0000256" key="4">
    <source>
        <dbReference type="ARBA" id="ARBA00022475"/>
    </source>
</evidence>
<evidence type="ECO:0000313" key="9">
    <source>
        <dbReference type="EMBL" id="SUB32192.1"/>
    </source>
</evidence>
<dbReference type="AlphaFoldDB" id="A0A379B1A1"/>
<gene>
    <name evidence="9" type="ORF">NCTC11421_03623</name>
</gene>
<evidence type="ECO:0000256" key="6">
    <source>
        <dbReference type="ARBA" id="ARBA00022989"/>
    </source>
</evidence>
<feature type="transmembrane region" description="Helical" evidence="8">
    <location>
        <begin position="308"/>
        <end position="329"/>
    </location>
</feature>
<keyword evidence="7 8" id="KW-0472">Membrane</keyword>
<keyword evidence="6 8" id="KW-1133">Transmembrane helix</keyword>
<comment type="caution">
    <text evidence="8">Lacks conserved residue(s) required for the propagation of feature annotation.</text>
</comment>
<dbReference type="PANTHER" id="PTHR30330:SF1">
    <property type="entry name" value="AMINO-ACID CARRIER PROTEIN ALST"/>
    <property type="match status" value="1"/>
</dbReference>
<dbReference type="PANTHER" id="PTHR30330">
    <property type="entry name" value="AGSS FAMILY TRANSPORTER, SODIUM-ALANINE"/>
    <property type="match status" value="1"/>
</dbReference>
<comment type="subcellular location">
    <subcellularLocation>
        <location evidence="8">Cell inner membrane</location>
        <topology evidence="8">Multi-pass membrane protein</topology>
    </subcellularLocation>
    <subcellularLocation>
        <location evidence="1">Cell membrane</location>
        <topology evidence="1">Multi-pass membrane protein</topology>
    </subcellularLocation>
</comment>
<protein>
    <submittedName>
        <fullName evidence="9">Amino-acid transport protein</fullName>
    </submittedName>
</protein>
<dbReference type="GO" id="GO:0005886">
    <property type="term" value="C:plasma membrane"/>
    <property type="evidence" value="ECO:0007669"/>
    <property type="project" value="UniProtKB-SubCell"/>
</dbReference>